<sequence>MANALPLTTLTHTSSATTSLRLLALEIALLCYPYNSPKLSHHSKTRLRTIMQAREAQALGLDPDLFVRLLASCKAEYQAHWEVWRPVVRHPSRHFNKKDLGDDEGDDKEKKRESLVRFANEVVVGEWCVADAGLDTSAIRVLVQTVETCRALGRGVNAAAWDVVLESVRRAWVEHWVEWASVDEEGRTEYGVLLESGGREEATYTKSRLVRLRLVPDVLVRFPHGPSSNKLSSSIMVGRMVLTRRTEDGEEEMVEGHALAERVAGEYERVRAEIRAGRR</sequence>
<name>A0A177D0X4_9PLEO</name>
<keyword evidence="2" id="KW-1185">Reference proteome</keyword>
<proteinExistence type="predicted"/>
<dbReference type="InParanoid" id="A0A177D0X4"/>
<dbReference type="EMBL" id="KV441548">
    <property type="protein sequence ID" value="OAG13068.1"/>
    <property type="molecule type" value="Genomic_DNA"/>
</dbReference>
<dbReference type="OrthoDB" id="10423002at2759"/>
<organism evidence="1 2">
    <name type="scientific">Paraphaeosphaeria sporulosa</name>
    <dbReference type="NCBI Taxonomy" id="1460663"/>
    <lineage>
        <taxon>Eukaryota</taxon>
        <taxon>Fungi</taxon>
        <taxon>Dikarya</taxon>
        <taxon>Ascomycota</taxon>
        <taxon>Pezizomycotina</taxon>
        <taxon>Dothideomycetes</taxon>
        <taxon>Pleosporomycetidae</taxon>
        <taxon>Pleosporales</taxon>
        <taxon>Massarineae</taxon>
        <taxon>Didymosphaeriaceae</taxon>
        <taxon>Paraphaeosphaeria</taxon>
    </lineage>
</organism>
<evidence type="ECO:0000313" key="2">
    <source>
        <dbReference type="Proteomes" id="UP000077069"/>
    </source>
</evidence>
<accession>A0A177D0X4</accession>
<dbReference type="Proteomes" id="UP000077069">
    <property type="component" value="Unassembled WGS sequence"/>
</dbReference>
<dbReference type="RefSeq" id="XP_018043433.1">
    <property type="nucleotide sequence ID" value="XM_018184515.1"/>
</dbReference>
<dbReference type="AlphaFoldDB" id="A0A177D0X4"/>
<reference evidence="1 2" key="1">
    <citation type="submission" date="2016-05" db="EMBL/GenBank/DDBJ databases">
        <title>Comparative analysis of secretome profiles of manganese(II)-oxidizing ascomycete fungi.</title>
        <authorList>
            <consortium name="DOE Joint Genome Institute"/>
            <person name="Zeiner C.A."/>
            <person name="Purvine S.O."/>
            <person name="Zink E.M."/>
            <person name="Wu S."/>
            <person name="Pasa-Tolic L."/>
            <person name="Chaput D.L."/>
            <person name="Haridas S."/>
            <person name="Grigoriev I.V."/>
            <person name="Santelli C.M."/>
            <person name="Hansel C.M."/>
        </authorList>
    </citation>
    <scope>NUCLEOTIDE SEQUENCE [LARGE SCALE GENOMIC DNA]</scope>
    <source>
        <strain evidence="1 2">AP3s5-JAC2a</strain>
    </source>
</reference>
<dbReference type="GeneID" id="28768001"/>
<protein>
    <submittedName>
        <fullName evidence="1">Uncharacterized protein</fullName>
    </submittedName>
</protein>
<evidence type="ECO:0000313" key="1">
    <source>
        <dbReference type="EMBL" id="OAG13068.1"/>
    </source>
</evidence>
<gene>
    <name evidence="1" type="ORF">CC84DRAFT_1255196</name>
</gene>